<dbReference type="Proteomes" id="UP001589718">
    <property type="component" value="Unassembled WGS sequence"/>
</dbReference>
<protein>
    <submittedName>
        <fullName evidence="2">Phosphotransferase</fullName>
    </submittedName>
</protein>
<gene>
    <name evidence="2" type="ORF">ACFFTU_29645</name>
</gene>
<dbReference type="Pfam" id="PF01636">
    <property type="entry name" value="APH"/>
    <property type="match status" value="1"/>
</dbReference>
<sequence>MRVLATGTEQWVRHVLTTHWGAPWSDAKLRPLTVGGSAPLSHTAGLWLVTAAGGDHVFKAQLNAEALRPGAFLPLKDRVLAHCRGKGVPVPSVVPAADGRAAAVHDGLPCELTRYCPGVGANGGPEQARAVVATGLDLREALDRLPPDVADALAAVRLPLMVDEEHWPAALADAQRRLLPAAERGTDRWHRAAAQVLRELRSSAPVLAHRPAGPARPAVVHGDLHAHHFLLSESGPPRVLAVLDFDNLQVADRLLDLAWIADTAMLACRGDDDAARQVLGGFLRDARHRGLLSPGDENLLMPVLMAHSLPVIVDIAKDILDRNVLTPQWLAYFELLSPARRLAAHRLLTAPAAR</sequence>
<dbReference type="InterPro" id="IPR002575">
    <property type="entry name" value="Aminoglycoside_PTrfase"/>
</dbReference>
<evidence type="ECO:0000313" key="3">
    <source>
        <dbReference type="Proteomes" id="UP001589718"/>
    </source>
</evidence>
<organism evidence="2 3">
    <name type="scientific">Streptomyces cremeus</name>
    <dbReference type="NCBI Taxonomy" id="66881"/>
    <lineage>
        <taxon>Bacteria</taxon>
        <taxon>Bacillati</taxon>
        <taxon>Actinomycetota</taxon>
        <taxon>Actinomycetes</taxon>
        <taxon>Kitasatosporales</taxon>
        <taxon>Streptomycetaceae</taxon>
        <taxon>Streptomyces</taxon>
    </lineage>
</organism>
<evidence type="ECO:0000313" key="2">
    <source>
        <dbReference type="EMBL" id="MFB9524113.1"/>
    </source>
</evidence>
<name>A0ABV5PM61_STRCM</name>
<comment type="caution">
    <text evidence="2">The sequence shown here is derived from an EMBL/GenBank/DDBJ whole genome shotgun (WGS) entry which is preliminary data.</text>
</comment>
<accession>A0ABV5PM61</accession>
<dbReference type="EMBL" id="JBHMCR010000019">
    <property type="protein sequence ID" value="MFB9524113.1"/>
    <property type="molecule type" value="Genomic_DNA"/>
</dbReference>
<proteinExistence type="predicted"/>
<feature type="domain" description="Aminoglycoside phosphotransferase" evidence="1">
    <location>
        <begin position="77"/>
        <end position="280"/>
    </location>
</feature>
<dbReference type="InterPro" id="IPR011009">
    <property type="entry name" value="Kinase-like_dom_sf"/>
</dbReference>
<dbReference type="RefSeq" id="WP_345218203.1">
    <property type="nucleotide sequence ID" value="NZ_BAAAXE010000001.1"/>
</dbReference>
<reference evidence="2 3" key="1">
    <citation type="submission" date="2024-09" db="EMBL/GenBank/DDBJ databases">
        <authorList>
            <person name="Sun Q."/>
            <person name="Mori K."/>
        </authorList>
    </citation>
    <scope>NUCLEOTIDE SEQUENCE [LARGE SCALE GENOMIC DNA]</scope>
    <source>
        <strain evidence="2 3">JCM 4362</strain>
    </source>
</reference>
<dbReference type="SUPFAM" id="SSF56112">
    <property type="entry name" value="Protein kinase-like (PK-like)"/>
    <property type="match status" value="1"/>
</dbReference>
<evidence type="ECO:0000259" key="1">
    <source>
        <dbReference type="Pfam" id="PF01636"/>
    </source>
</evidence>
<keyword evidence="3" id="KW-1185">Reference proteome</keyword>
<dbReference type="Gene3D" id="3.90.1200.10">
    <property type="match status" value="1"/>
</dbReference>